<gene>
    <name evidence="1" type="ORF">SAMN05444483_101720</name>
</gene>
<dbReference type="RefSeq" id="WP_072876708.1">
    <property type="nucleotide sequence ID" value="NZ_FQVT01000001.1"/>
</dbReference>
<protein>
    <submittedName>
        <fullName evidence="1">Polyketide cyclase / dehydrase and lipid transport</fullName>
    </submittedName>
</protein>
<keyword evidence="2" id="KW-1185">Reference proteome</keyword>
<dbReference type="InterPro" id="IPR023393">
    <property type="entry name" value="START-like_dom_sf"/>
</dbReference>
<dbReference type="Gene3D" id="3.30.530.20">
    <property type="match status" value="1"/>
</dbReference>
<dbReference type="OrthoDB" id="9807923at2"/>
<sequence length="183" mass="21013">MTLIFYLLIAFITFIAFLHAWAKKSYDVSRTIVINAPKELIFSYVRQLKKQPIWIEWFKKTAQAVLKFKGEDGKMGATFYWKGDNRTVGEGTQKITKVKPPNLMETRILFVSPIKLRIRTYFAVKELEPGKSKVVCGARGNLPFPLSVMSIFYSPEKLCAADFENALNKLKRNLEVKVSKVKV</sequence>
<dbReference type="CDD" id="cd07818">
    <property type="entry name" value="SRPBCC_1"/>
    <property type="match status" value="1"/>
</dbReference>
<dbReference type="STRING" id="1073325.SAMN05444483_101720"/>
<dbReference type="Pfam" id="PF10604">
    <property type="entry name" value="Polyketide_cyc2"/>
    <property type="match status" value="1"/>
</dbReference>
<dbReference type="AlphaFoldDB" id="A0A1M5CYK7"/>
<dbReference type="Proteomes" id="UP000183945">
    <property type="component" value="Unassembled WGS sequence"/>
</dbReference>
<reference evidence="2" key="1">
    <citation type="submission" date="2016-11" db="EMBL/GenBank/DDBJ databases">
        <authorList>
            <person name="Varghese N."/>
            <person name="Submissions S."/>
        </authorList>
    </citation>
    <scope>NUCLEOTIDE SEQUENCE [LARGE SCALE GENOMIC DNA]</scope>
    <source>
        <strain evidence="2">DSM 24579</strain>
    </source>
</reference>
<evidence type="ECO:0000313" key="1">
    <source>
        <dbReference type="EMBL" id="SHF59612.1"/>
    </source>
</evidence>
<evidence type="ECO:0000313" key="2">
    <source>
        <dbReference type="Proteomes" id="UP000183945"/>
    </source>
</evidence>
<accession>A0A1M5CYK7</accession>
<organism evidence="1 2">
    <name type="scientific">Salegentibacter echinorum</name>
    <dbReference type="NCBI Taxonomy" id="1073325"/>
    <lineage>
        <taxon>Bacteria</taxon>
        <taxon>Pseudomonadati</taxon>
        <taxon>Bacteroidota</taxon>
        <taxon>Flavobacteriia</taxon>
        <taxon>Flavobacteriales</taxon>
        <taxon>Flavobacteriaceae</taxon>
        <taxon>Salegentibacter</taxon>
    </lineage>
</organism>
<proteinExistence type="predicted"/>
<dbReference type="EMBL" id="FQVT01000001">
    <property type="protein sequence ID" value="SHF59612.1"/>
    <property type="molecule type" value="Genomic_DNA"/>
</dbReference>
<dbReference type="SUPFAM" id="SSF55961">
    <property type="entry name" value="Bet v1-like"/>
    <property type="match status" value="1"/>
</dbReference>
<dbReference type="InterPro" id="IPR019587">
    <property type="entry name" value="Polyketide_cyclase/dehydratase"/>
</dbReference>
<name>A0A1M5CYK7_SALEC</name>